<name>D6A5J6_STRV1</name>
<sequence>MGAAMTRVMGRCRPGRRRTWWSSRPHSCFALRKHSSIVQRLPATRISSSGVASAGRHPVPTGGPVPGPDLDAGPVVDAPTVGAIPARAALPRPAPWTERLRPCPPGR</sequence>
<organism evidence="2 3">
    <name type="scientific">Streptomyces viridosporus (strain ATCC 14672 / DSM 40746 / JCM 4963 / KCTC 9882 / NRRL B-12104 / FH 1290)</name>
    <name type="common">Streptomyces ghanaensis</name>
    <dbReference type="NCBI Taxonomy" id="566461"/>
    <lineage>
        <taxon>Bacteria</taxon>
        <taxon>Bacillati</taxon>
        <taxon>Actinomycetota</taxon>
        <taxon>Actinomycetes</taxon>
        <taxon>Kitasatosporales</taxon>
        <taxon>Streptomycetaceae</taxon>
        <taxon>Streptomyces</taxon>
    </lineage>
</organism>
<reference evidence="3" key="1">
    <citation type="submission" date="2008-12" db="EMBL/GenBank/DDBJ databases">
        <title>Annotation of Streptomyces ghanaensis ATCC 14672.</title>
        <authorList>
            <consortium name="The Broad Institute Genome Sequencing Platform"/>
            <consortium name="Broad Institute Microbial Sequencing Center"/>
            <person name="Fischbach M."/>
            <person name="Ward D."/>
            <person name="Young S."/>
            <person name="Kodira C.D."/>
            <person name="Zeng Q."/>
            <person name="Koehrsen M."/>
            <person name="Godfrey P."/>
            <person name="Alvarado L."/>
            <person name="Berlin A.M."/>
            <person name="Borenstein D."/>
            <person name="Chen Z."/>
            <person name="Engels R."/>
            <person name="Freedman E."/>
            <person name="Gellesch M."/>
            <person name="Goldberg J."/>
            <person name="Griggs A."/>
            <person name="Gujja S."/>
            <person name="Heiman D.I."/>
            <person name="Hepburn T.A."/>
            <person name="Howarth C."/>
            <person name="Jen D."/>
            <person name="Larson L."/>
            <person name="Lewis B."/>
            <person name="Mehta T."/>
            <person name="Park D."/>
            <person name="Pearson M."/>
            <person name="Roberts A."/>
            <person name="Saif S."/>
            <person name="Shea T.D."/>
            <person name="Shenoy N."/>
            <person name="Sisk P."/>
            <person name="Stolte C."/>
            <person name="Sykes S.N."/>
            <person name="Walk T."/>
            <person name="White J."/>
            <person name="Yandava C."/>
            <person name="Straight P."/>
            <person name="Clardy J."/>
            <person name="Hung D."/>
            <person name="Kolter R."/>
            <person name="Mekalanos J."/>
            <person name="Walker S."/>
            <person name="Walsh C.T."/>
            <person name="Wieland B.L.C."/>
            <person name="Ilzarbe M."/>
            <person name="Galagan J."/>
            <person name="Nusbaum C."/>
            <person name="Birren B."/>
        </authorList>
    </citation>
    <scope>NUCLEOTIDE SEQUENCE [LARGE SCALE GENOMIC DNA]</scope>
    <source>
        <strain evidence="3">ATCC 14672 / DSM 40746 / JCM 4963 / KCTC 9882 / NRRL B-12104 / FH 1290</strain>
    </source>
</reference>
<accession>D6A5J6</accession>
<proteinExistence type="predicted"/>
<feature type="region of interest" description="Disordered" evidence="1">
    <location>
        <begin position="47"/>
        <end position="107"/>
    </location>
</feature>
<dbReference type="Proteomes" id="UP000003824">
    <property type="component" value="Unassembled WGS sequence"/>
</dbReference>
<evidence type="ECO:0000313" key="3">
    <source>
        <dbReference type="Proteomes" id="UP000003824"/>
    </source>
</evidence>
<dbReference type="AlphaFoldDB" id="D6A5J6"/>
<evidence type="ECO:0000313" key="2">
    <source>
        <dbReference type="EMBL" id="EFE71708.2"/>
    </source>
</evidence>
<dbReference type="EMBL" id="DS999641">
    <property type="protein sequence ID" value="EFE71708.2"/>
    <property type="molecule type" value="Genomic_DNA"/>
</dbReference>
<protein>
    <submittedName>
        <fullName evidence="2">Predicted protein</fullName>
    </submittedName>
</protein>
<gene>
    <name evidence="2" type="ORF">SSFG_06944</name>
</gene>
<evidence type="ECO:0000256" key="1">
    <source>
        <dbReference type="SAM" id="MobiDB-lite"/>
    </source>
</evidence>